<feature type="domain" description="C2H2-type" evidence="1">
    <location>
        <begin position="394"/>
        <end position="422"/>
    </location>
</feature>
<evidence type="ECO:0000313" key="3">
    <source>
        <dbReference type="Proteomes" id="UP000188318"/>
    </source>
</evidence>
<protein>
    <recommendedName>
        <fullName evidence="1">C2H2-type domain-containing protein</fullName>
    </recommendedName>
</protein>
<reference evidence="3" key="1">
    <citation type="journal article" date="2017" name="Genome Biol.">
        <title>Comparative genomics reveals high biological diversity and specific adaptations in the industrially and medically important fungal genus Aspergillus.</title>
        <authorList>
            <person name="de Vries R.P."/>
            <person name="Riley R."/>
            <person name="Wiebenga A."/>
            <person name="Aguilar-Osorio G."/>
            <person name="Amillis S."/>
            <person name="Uchima C.A."/>
            <person name="Anderluh G."/>
            <person name="Asadollahi M."/>
            <person name="Askin M."/>
            <person name="Barry K."/>
            <person name="Battaglia E."/>
            <person name="Bayram O."/>
            <person name="Benocci T."/>
            <person name="Braus-Stromeyer S.A."/>
            <person name="Caldana C."/>
            <person name="Canovas D."/>
            <person name="Cerqueira G.C."/>
            <person name="Chen F."/>
            <person name="Chen W."/>
            <person name="Choi C."/>
            <person name="Clum A."/>
            <person name="Dos Santos R.A."/>
            <person name="Damasio A.R."/>
            <person name="Diallinas G."/>
            <person name="Emri T."/>
            <person name="Fekete E."/>
            <person name="Flipphi M."/>
            <person name="Freyberg S."/>
            <person name="Gallo A."/>
            <person name="Gournas C."/>
            <person name="Habgood R."/>
            <person name="Hainaut M."/>
            <person name="Harispe M.L."/>
            <person name="Henrissat B."/>
            <person name="Hilden K.S."/>
            <person name="Hope R."/>
            <person name="Hossain A."/>
            <person name="Karabika E."/>
            <person name="Karaffa L."/>
            <person name="Karanyi Z."/>
            <person name="Krasevec N."/>
            <person name="Kuo A."/>
            <person name="Kusch H."/>
            <person name="LaButti K."/>
            <person name="Lagendijk E.L."/>
            <person name="Lapidus A."/>
            <person name="Levasseur A."/>
            <person name="Lindquist E."/>
            <person name="Lipzen A."/>
            <person name="Logrieco A.F."/>
            <person name="MacCabe A."/>
            <person name="Maekelae M.R."/>
            <person name="Malavazi I."/>
            <person name="Melin P."/>
            <person name="Meyer V."/>
            <person name="Mielnichuk N."/>
            <person name="Miskei M."/>
            <person name="Molnar A.P."/>
            <person name="Mule G."/>
            <person name="Ngan C.Y."/>
            <person name="Orejas M."/>
            <person name="Orosz E."/>
            <person name="Ouedraogo J.P."/>
            <person name="Overkamp K.M."/>
            <person name="Park H.-S."/>
            <person name="Perrone G."/>
            <person name="Piumi F."/>
            <person name="Punt P.J."/>
            <person name="Ram A.F."/>
            <person name="Ramon A."/>
            <person name="Rauscher S."/>
            <person name="Record E."/>
            <person name="Riano-Pachon D.M."/>
            <person name="Robert V."/>
            <person name="Roehrig J."/>
            <person name="Ruller R."/>
            <person name="Salamov A."/>
            <person name="Salih N.S."/>
            <person name="Samson R.A."/>
            <person name="Sandor E."/>
            <person name="Sanguinetti M."/>
            <person name="Schuetze T."/>
            <person name="Sepcic K."/>
            <person name="Shelest E."/>
            <person name="Sherlock G."/>
            <person name="Sophianopoulou V."/>
            <person name="Squina F.M."/>
            <person name="Sun H."/>
            <person name="Susca A."/>
            <person name="Todd R.B."/>
            <person name="Tsang A."/>
            <person name="Unkles S.E."/>
            <person name="van de Wiele N."/>
            <person name="van Rossen-Uffink D."/>
            <person name="Oliveira J.V."/>
            <person name="Vesth T.C."/>
            <person name="Visser J."/>
            <person name="Yu J.-H."/>
            <person name="Zhou M."/>
            <person name="Andersen M.R."/>
            <person name="Archer D.B."/>
            <person name="Baker S.E."/>
            <person name="Benoit I."/>
            <person name="Brakhage A.A."/>
            <person name="Braus G.H."/>
            <person name="Fischer R."/>
            <person name="Frisvad J.C."/>
            <person name="Goldman G.H."/>
            <person name="Houbraken J."/>
            <person name="Oakley B."/>
            <person name="Pocsi I."/>
            <person name="Scazzocchio C."/>
            <person name="Seiboth B."/>
            <person name="vanKuyk P.A."/>
            <person name="Wortman J."/>
            <person name="Dyer P.S."/>
            <person name="Grigoriev I.V."/>
        </authorList>
    </citation>
    <scope>NUCLEOTIDE SEQUENCE [LARGE SCALE GENOMIC DNA]</scope>
    <source>
        <strain evidence="3">ITEM 5010</strain>
    </source>
</reference>
<evidence type="ECO:0000313" key="2">
    <source>
        <dbReference type="EMBL" id="OOF92038.1"/>
    </source>
</evidence>
<dbReference type="InterPro" id="IPR013087">
    <property type="entry name" value="Znf_C2H2_type"/>
</dbReference>
<name>A0A1R3RC32_ASPC5</name>
<dbReference type="PANTHER" id="PTHR35391:SF7">
    <property type="entry name" value="C2H2-TYPE DOMAIN-CONTAINING PROTEIN"/>
    <property type="match status" value="1"/>
</dbReference>
<proteinExistence type="predicted"/>
<gene>
    <name evidence="2" type="ORF">ASPCADRAFT_8903</name>
</gene>
<keyword evidence="3" id="KW-1185">Reference proteome</keyword>
<organism evidence="2 3">
    <name type="scientific">Aspergillus carbonarius (strain ITEM 5010)</name>
    <dbReference type="NCBI Taxonomy" id="602072"/>
    <lineage>
        <taxon>Eukaryota</taxon>
        <taxon>Fungi</taxon>
        <taxon>Dikarya</taxon>
        <taxon>Ascomycota</taxon>
        <taxon>Pezizomycotina</taxon>
        <taxon>Eurotiomycetes</taxon>
        <taxon>Eurotiomycetidae</taxon>
        <taxon>Eurotiales</taxon>
        <taxon>Aspergillaceae</taxon>
        <taxon>Aspergillus</taxon>
        <taxon>Aspergillus subgen. Circumdati</taxon>
    </lineage>
</organism>
<dbReference type="PANTHER" id="PTHR35391">
    <property type="entry name" value="C2H2-TYPE DOMAIN-CONTAINING PROTEIN-RELATED"/>
    <property type="match status" value="1"/>
</dbReference>
<dbReference type="STRING" id="602072.A0A1R3RC32"/>
<dbReference type="OrthoDB" id="20872at2759"/>
<evidence type="ECO:0000259" key="1">
    <source>
        <dbReference type="SMART" id="SM00355"/>
    </source>
</evidence>
<dbReference type="SMART" id="SM00355">
    <property type="entry name" value="ZnF_C2H2"/>
    <property type="match status" value="2"/>
</dbReference>
<accession>A0A1R3RC32</accession>
<dbReference type="VEuPathDB" id="FungiDB:ASPCADRAFT_8903"/>
<dbReference type="Proteomes" id="UP000188318">
    <property type="component" value="Unassembled WGS sequence"/>
</dbReference>
<dbReference type="AlphaFoldDB" id="A0A1R3RC32"/>
<dbReference type="OMA" id="VANHMER"/>
<dbReference type="EMBL" id="KV907508">
    <property type="protein sequence ID" value="OOF92038.1"/>
    <property type="molecule type" value="Genomic_DNA"/>
</dbReference>
<feature type="domain" description="C2H2-type" evidence="1">
    <location>
        <begin position="362"/>
        <end position="388"/>
    </location>
</feature>
<sequence>MASSNTISAESLSIVPLLKTCQNLPLLMIDGWAASQLLKYQTTWMIKLRMGPTSNGLLDEETLRSETEILRTIPKNLVHLREAVVRCFEIASKWPKSPSKLNMEYIDKYSLSDAAYDGDVDSVSDGCYPSDQDDDAQWMGICTRVTAHDVDLQQWKGNVKKSKRVVENCLRPLQRLADQLENIHYKKLYRVPDDRFGMEEYFHLGDKGYRYHEDVDVEGLRALKMRVLGVLLDGAPKLESQMGQEQEGLGLGVRLSEVSDERLQSILQVVFGVLRRRNRFVFWRKRAGKGRTHRASINGGDHVNRRGRPVLGSLIHARWPAPPVVGEGEVTFICPFCGDTLLRAESEHGNWEIHVSRDLAPYTCFIPGCKSEALRKRDDFQTHMEEEHGHIDYWKCFPCSMSNTYREFGTKDDLLEHLDWDHPTFDCSRDSGRPLVKLTRPAGVEECPLCFLTGGDTLDPEQFFDHIGLHLRDLALLALPGVEVAEADSRDGPALDGELLW</sequence>